<evidence type="ECO:0000313" key="3">
    <source>
        <dbReference type="Proteomes" id="UP000018004"/>
    </source>
</evidence>
<comment type="caution">
    <text evidence="2">The sequence shown here is derived from an EMBL/GenBank/DDBJ whole genome shotgun (WGS) entry which is preliminary data.</text>
</comment>
<organism evidence="2 3">
    <name type="scientific">Flavobacterium limnosediminis JC2902</name>
    <dbReference type="NCBI Taxonomy" id="1341181"/>
    <lineage>
        <taxon>Bacteria</taxon>
        <taxon>Pseudomonadati</taxon>
        <taxon>Bacteroidota</taxon>
        <taxon>Flavobacteriia</taxon>
        <taxon>Flavobacteriales</taxon>
        <taxon>Flavobacteriaceae</taxon>
        <taxon>Flavobacterium</taxon>
    </lineage>
</organism>
<proteinExistence type="predicted"/>
<protein>
    <recommendedName>
        <fullName evidence="1">DUF6794 domain-containing protein</fullName>
    </recommendedName>
</protein>
<accession>V6SGR7</accession>
<sequence>MKNGLLIIILSVLLPLANYGQKKTAPKNLKTAVKLLSKDCPNDLQEKIKVTNNDSLIFLIRPWGGDYNKISNWTNDSVPSPKIVKYFNNKGINIPKEQEIAILIAFKSYLLNGKFDEKAILLPFQIKEKKRKAEELIKYTADTLNSVYIPKNLEDSFLELNKIWKDSTSIKLEKLKKGMHFGFGMWLRNNWGLWGGSRFSNYFNDLGIYHADDMSGIILTSYARYLRKEDIKLEEQVEFSKNYWKEAKEKNEALEKEKFEKYKIGEIVFFKYPNGYISNEQEIKYDEDICIAKGQIIEKNEKYYSVKIQLLESCDKKGIIAYDNINSLVYNKNTEEYEKPKKRKIEKMKIGQVFWFNYSNWEINE</sequence>
<dbReference type="eggNOG" id="ENOG50334D7">
    <property type="taxonomic scope" value="Bacteria"/>
</dbReference>
<keyword evidence="3" id="KW-1185">Reference proteome</keyword>
<dbReference type="AlphaFoldDB" id="V6SGR7"/>
<dbReference type="RefSeq" id="WP_023580604.1">
    <property type="nucleotide sequence ID" value="NZ_AVGG01000027.1"/>
</dbReference>
<dbReference type="PATRIC" id="fig|1341181.4.peg.3019"/>
<feature type="domain" description="DUF6794" evidence="1">
    <location>
        <begin position="149"/>
        <end position="226"/>
    </location>
</feature>
<dbReference type="OrthoDB" id="983155at2"/>
<gene>
    <name evidence="2" type="ORF">FLJC2902T_30690</name>
</gene>
<dbReference type="STRING" id="1341181.FLJC2902T_30690"/>
<dbReference type="EMBL" id="AVGG01000027">
    <property type="protein sequence ID" value="ESU25639.1"/>
    <property type="molecule type" value="Genomic_DNA"/>
</dbReference>
<dbReference type="Proteomes" id="UP000018004">
    <property type="component" value="Unassembled WGS sequence"/>
</dbReference>
<reference evidence="2 3" key="1">
    <citation type="submission" date="2013-08" db="EMBL/GenBank/DDBJ databases">
        <title>Flavobacterium limnosediminis JC2902 genome sequencing.</title>
        <authorList>
            <person name="Lee K."/>
            <person name="Yi H."/>
            <person name="Park S."/>
            <person name="Chun J."/>
        </authorList>
    </citation>
    <scope>NUCLEOTIDE SEQUENCE [LARGE SCALE GENOMIC DNA]</scope>
    <source>
        <strain evidence="2 3">JC2902</strain>
    </source>
</reference>
<dbReference type="InterPro" id="IPR046744">
    <property type="entry name" value="DUF6794"/>
</dbReference>
<dbReference type="Pfam" id="PF20594">
    <property type="entry name" value="DUF6794"/>
    <property type="match status" value="1"/>
</dbReference>
<evidence type="ECO:0000313" key="2">
    <source>
        <dbReference type="EMBL" id="ESU25639.1"/>
    </source>
</evidence>
<evidence type="ECO:0000259" key="1">
    <source>
        <dbReference type="Pfam" id="PF20594"/>
    </source>
</evidence>
<name>V6SGR7_9FLAO</name>